<evidence type="ECO:0000259" key="1">
    <source>
        <dbReference type="PROSITE" id="PS51462"/>
    </source>
</evidence>
<keyword evidence="3" id="KW-1185">Reference proteome</keyword>
<accession>A0A6P1MI15</accession>
<dbReference type="InterPro" id="IPR000086">
    <property type="entry name" value="NUDIX_hydrolase_dom"/>
</dbReference>
<proteinExistence type="predicted"/>
<dbReference type="InterPro" id="IPR015797">
    <property type="entry name" value="NUDIX_hydrolase-like_dom_sf"/>
</dbReference>
<protein>
    <submittedName>
        <fullName evidence="2">NUDIX domain-containing protein</fullName>
    </submittedName>
</protein>
<dbReference type="RefSeq" id="WP_162362013.1">
    <property type="nucleotide sequence ID" value="NZ_CP047591.1"/>
</dbReference>
<feature type="domain" description="Nudix hydrolase" evidence="1">
    <location>
        <begin position="1"/>
        <end position="92"/>
    </location>
</feature>
<dbReference type="Proteomes" id="UP000463883">
    <property type="component" value="Chromosome"/>
</dbReference>
<dbReference type="AlphaFoldDB" id="A0A6P1MI15"/>
<reference evidence="2 3" key="1">
    <citation type="submission" date="2020-01" db="EMBL/GenBank/DDBJ databases">
        <title>Genomic analysis of Aminipila sp. CBA3637.</title>
        <authorList>
            <person name="Kim Y.B."/>
            <person name="Roh S.W."/>
        </authorList>
    </citation>
    <scope>NUCLEOTIDE SEQUENCE [LARGE SCALE GENOMIC DNA]</scope>
    <source>
        <strain evidence="2 3">CBA3637</strain>
    </source>
</reference>
<dbReference type="Gene3D" id="3.90.79.10">
    <property type="entry name" value="Nucleoside Triphosphate Pyrophosphohydrolase"/>
    <property type="match status" value="1"/>
</dbReference>
<dbReference type="PROSITE" id="PS51462">
    <property type="entry name" value="NUDIX"/>
    <property type="match status" value="1"/>
</dbReference>
<gene>
    <name evidence="2" type="ORF">Ami3637_07360</name>
</gene>
<dbReference type="Pfam" id="PF00293">
    <property type="entry name" value="NUDIX"/>
    <property type="match status" value="1"/>
</dbReference>
<dbReference type="EMBL" id="CP047591">
    <property type="protein sequence ID" value="QHI72244.1"/>
    <property type="molecule type" value="Genomic_DNA"/>
</dbReference>
<name>A0A6P1MI15_9FIRM</name>
<evidence type="ECO:0000313" key="2">
    <source>
        <dbReference type="EMBL" id="QHI72244.1"/>
    </source>
</evidence>
<dbReference type="KEGG" id="amic:Ami3637_07360"/>
<dbReference type="SUPFAM" id="SSF55811">
    <property type="entry name" value="Nudix"/>
    <property type="match status" value="1"/>
</dbReference>
<organism evidence="2 3">
    <name type="scientific">Aminipila terrae</name>
    <dbReference type="NCBI Taxonomy" id="2697030"/>
    <lineage>
        <taxon>Bacteria</taxon>
        <taxon>Bacillati</taxon>
        <taxon>Bacillota</taxon>
        <taxon>Clostridia</taxon>
        <taxon>Peptostreptococcales</taxon>
        <taxon>Anaerovoracaceae</taxon>
        <taxon>Aminipila</taxon>
    </lineage>
</organism>
<sequence>MENKWITYDAEERLFEETGIRCKVKEIFCFEYEHQFDENLYEHEYDHVMIGEFNGEFNFNPDEVADMRWVTFCEIEKELGERPEKFAPWFVIAAPRVIEYLKTKK</sequence>
<evidence type="ECO:0000313" key="3">
    <source>
        <dbReference type="Proteomes" id="UP000463883"/>
    </source>
</evidence>